<feature type="region of interest" description="Disordered" evidence="1">
    <location>
        <begin position="228"/>
        <end position="260"/>
    </location>
</feature>
<reference evidence="2" key="1">
    <citation type="submission" date="2021-03" db="EMBL/GenBank/DDBJ databases">
        <authorList>
            <person name="Bekaert M."/>
        </authorList>
    </citation>
    <scope>NUCLEOTIDE SEQUENCE</scope>
</reference>
<dbReference type="EMBL" id="CAJPWZ010000459">
    <property type="protein sequence ID" value="CAG2193312.1"/>
    <property type="molecule type" value="Genomic_DNA"/>
</dbReference>
<dbReference type="AlphaFoldDB" id="A0A8S3QCM0"/>
<accession>A0A8S3QCM0</accession>
<dbReference type="Proteomes" id="UP000683360">
    <property type="component" value="Unassembled WGS sequence"/>
</dbReference>
<comment type="caution">
    <text evidence="2">The sequence shown here is derived from an EMBL/GenBank/DDBJ whole genome shotgun (WGS) entry which is preliminary data.</text>
</comment>
<proteinExistence type="predicted"/>
<sequence>MPIMYSVLFFYLSLGNEVYFAFKQYGSLTDKSHCSSPLWSTYLRNELDEAVIIWQGAKIEECRVVRPFEETGQMCVRIVTNNISCDQNVTLTLFNQPLGDLVIMTYLVGCNVNPVQCLVFKSNVMFKIKAPNEIATHNDAYRLRLEIIVTLLPTITKDVWTVTAEYLLKNYEGVCKIPVDRPDIYFVTLEYCLIYKCSTLVDCIAAYNYDLLYEFNINRYSTPATPRLHIDDNHDNHDNHDNYDNHEKHDNHDNNDHQELPTTESKLGIFKIIRLVVLMKVLLVKGDLEQSLGKDSTC</sequence>
<gene>
    <name evidence="2" type="ORF">MEDL_8229</name>
</gene>
<evidence type="ECO:0000256" key="1">
    <source>
        <dbReference type="SAM" id="MobiDB-lite"/>
    </source>
</evidence>
<protein>
    <submittedName>
        <fullName evidence="2">Uncharacterized protein</fullName>
    </submittedName>
</protein>
<keyword evidence="3" id="KW-1185">Reference proteome</keyword>
<evidence type="ECO:0000313" key="3">
    <source>
        <dbReference type="Proteomes" id="UP000683360"/>
    </source>
</evidence>
<name>A0A8S3QCM0_MYTED</name>
<organism evidence="2 3">
    <name type="scientific">Mytilus edulis</name>
    <name type="common">Blue mussel</name>
    <dbReference type="NCBI Taxonomy" id="6550"/>
    <lineage>
        <taxon>Eukaryota</taxon>
        <taxon>Metazoa</taxon>
        <taxon>Spiralia</taxon>
        <taxon>Lophotrochozoa</taxon>
        <taxon>Mollusca</taxon>
        <taxon>Bivalvia</taxon>
        <taxon>Autobranchia</taxon>
        <taxon>Pteriomorphia</taxon>
        <taxon>Mytilida</taxon>
        <taxon>Mytiloidea</taxon>
        <taxon>Mytilidae</taxon>
        <taxon>Mytilinae</taxon>
        <taxon>Mytilus</taxon>
    </lineage>
</organism>
<dbReference type="OrthoDB" id="10400962at2759"/>
<evidence type="ECO:0000313" key="2">
    <source>
        <dbReference type="EMBL" id="CAG2193312.1"/>
    </source>
</evidence>
<feature type="compositionally biased region" description="Basic and acidic residues" evidence="1">
    <location>
        <begin position="228"/>
        <end position="259"/>
    </location>
</feature>